<dbReference type="Gramene" id="ABP00817">
    <property type="protein sequence ID" value="ABP00817"/>
    <property type="gene ID" value="OSTLU_89681"/>
</dbReference>
<dbReference type="OrthoDB" id="10006023at2759"/>
<evidence type="ECO:0000256" key="3">
    <source>
        <dbReference type="ARBA" id="ARBA00022553"/>
    </source>
</evidence>
<dbReference type="SUPFAM" id="SSF52518">
    <property type="entry name" value="Thiamin diphosphate-binding fold (THDP-binding)"/>
    <property type="match status" value="2"/>
</dbReference>
<keyword evidence="2" id="KW-0596">Phosphopantetheine</keyword>
<dbReference type="CDD" id="cd07035">
    <property type="entry name" value="TPP_PYR_POX_like"/>
    <property type="match status" value="1"/>
</dbReference>
<dbReference type="GeneID" id="5006558"/>
<dbReference type="Gene3D" id="1.10.1200.10">
    <property type="entry name" value="ACP-like"/>
    <property type="match status" value="1"/>
</dbReference>
<dbReference type="InterPro" id="IPR036736">
    <property type="entry name" value="ACP-like_sf"/>
</dbReference>
<dbReference type="Gene3D" id="3.40.50.970">
    <property type="match status" value="2"/>
</dbReference>
<dbReference type="GO" id="GO:0003984">
    <property type="term" value="F:acetolactate synthase activity"/>
    <property type="evidence" value="ECO:0007669"/>
    <property type="project" value="TreeGrafter"/>
</dbReference>
<dbReference type="PANTHER" id="PTHR18968:SF86">
    <property type="entry name" value="ACETOLACTATE SYNTHASE LARGE SUBUNIT ILVX-RELATED"/>
    <property type="match status" value="1"/>
</dbReference>
<proteinExistence type="inferred from homology"/>
<dbReference type="HOGENOM" id="CLU_013748_3_1_1"/>
<dbReference type="InterPro" id="IPR000399">
    <property type="entry name" value="TPP-bd_CS"/>
</dbReference>
<dbReference type="Pfam" id="PF02776">
    <property type="entry name" value="TPP_enzyme_N"/>
    <property type="match status" value="1"/>
</dbReference>
<dbReference type="InterPro" id="IPR020806">
    <property type="entry name" value="PKS_PP-bd"/>
</dbReference>
<dbReference type="STRING" id="436017.A4SAU4"/>
<dbReference type="KEGG" id="olu:OSTLU_89681"/>
<dbReference type="EMBL" id="CP000600">
    <property type="protein sequence ID" value="ABP00817.1"/>
    <property type="molecule type" value="Genomic_DNA"/>
</dbReference>
<dbReference type="SUPFAM" id="SSF47336">
    <property type="entry name" value="ACP-like"/>
    <property type="match status" value="1"/>
</dbReference>
<dbReference type="InterPro" id="IPR012001">
    <property type="entry name" value="Thiamin_PyroP_enz_TPP-bd_dom"/>
</dbReference>
<accession>A4SAU4</accession>
<evidence type="ECO:0000313" key="6">
    <source>
        <dbReference type="EMBL" id="ABP00817.1"/>
    </source>
</evidence>
<keyword evidence="3" id="KW-0597">Phosphoprotein</keyword>
<dbReference type="GO" id="GO:0030976">
    <property type="term" value="F:thiamine pyrophosphate binding"/>
    <property type="evidence" value="ECO:0007669"/>
    <property type="project" value="InterPro"/>
</dbReference>
<keyword evidence="7" id="KW-1185">Reference proteome</keyword>
<dbReference type="InterPro" id="IPR009081">
    <property type="entry name" value="PP-bd_ACP"/>
</dbReference>
<dbReference type="InterPro" id="IPR045229">
    <property type="entry name" value="TPP_enz"/>
</dbReference>
<dbReference type="GO" id="GO:0031177">
    <property type="term" value="F:phosphopantetheine binding"/>
    <property type="evidence" value="ECO:0007669"/>
    <property type="project" value="InterPro"/>
</dbReference>
<organism evidence="6 7">
    <name type="scientific">Ostreococcus lucimarinus (strain CCE9901)</name>
    <dbReference type="NCBI Taxonomy" id="436017"/>
    <lineage>
        <taxon>Eukaryota</taxon>
        <taxon>Viridiplantae</taxon>
        <taxon>Chlorophyta</taxon>
        <taxon>Mamiellophyceae</taxon>
        <taxon>Mamiellales</taxon>
        <taxon>Bathycoccaceae</taxon>
        <taxon>Ostreococcus</taxon>
    </lineage>
</organism>
<dbReference type="InterPro" id="IPR029061">
    <property type="entry name" value="THDP-binding"/>
</dbReference>
<dbReference type="PROSITE" id="PS00187">
    <property type="entry name" value="TPP_ENZYMES"/>
    <property type="match status" value="1"/>
</dbReference>
<dbReference type="InterPro" id="IPR011766">
    <property type="entry name" value="TPP_enzyme_TPP-bd"/>
</dbReference>
<keyword evidence="4" id="KW-0786">Thiamine pyrophosphate</keyword>
<dbReference type="eggNOG" id="KOG1184">
    <property type="taxonomic scope" value="Eukaryota"/>
</dbReference>
<evidence type="ECO:0000256" key="2">
    <source>
        <dbReference type="ARBA" id="ARBA00022450"/>
    </source>
</evidence>
<name>A4SAU4_OSTLU</name>
<gene>
    <name evidence="6" type="ORF">OSTLU_89681</name>
</gene>
<dbReference type="Pfam" id="PF02775">
    <property type="entry name" value="TPP_enzyme_C"/>
    <property type="match status" value="1"/>
</dbReference>
<feature type="domain" description="Carrier" evidence="5">
    <location>
        <begin position="357"/>
        <end position="433"/>
    </location>
</feature>
<sequence length="652" mass="69550">MSEEPKEITGATALCKVAAAGGVEVCFANPGTSEMHVVGALAECADIRSVLVLHENVATGAADGYSRVKRDVNRDRNAMAMTLLHLAPGLMNGLSNLHNASRGRSSILNVVGEMSTFHRGNEALLENDIESLARTVSTKYVHTSAAVDAIASDAADAIEAALRHRGVATQIVPHDLTWSRVLDSGRLSDAIARAENVRNRRDGAEDVVVTDAVRAFLREMLARAKPLARGEVLFYIGGDACGEEELRIVGDVAEALGADVVCECFFSCIERGGDMPKVQRAPYFPKDAANAFAKYKVVIFLDVPRPPTAMFGYRDSPTKLFAQNDDDMWFVDPPGNAMMLDVLRALAMEVNIGVQCAPKMSDVAAVVEHVVSEALAKSVEDKEDSLWNYGMTSTKAVSVHDKLCKEFDIKLQSTIVFNHNSINALTNAVATKLGIADESPKTAIAPKDVDASPKSTLEGEYVQVRCDSPTGALNGAKVCRIIAGMQPAGAIVVDESLTSGSTYWKDSESSARFTHMTLTGGSIGFANAAAVGVALAAPERQTIALVGDGSAQYTVQALWTQAREKLNVVTVIMNNSKYQILRVECAIQGVRASGGACDSLTKLDDPSIDWCKLAEGYGVRGVRTTTCEEFADAFARALDADGPTLIDAVLEA</sequence>
<reference evidence="6 7" key="1">
    <citation type="journal article" date="2007" name="Proc. Natl. Acad. Sci. U.S.A.">
        <title>The tiny eukaryote Ostreococcus provides genomic insights into the paradox of plankton speciation.</title>
        <authorList>
            <person name="Palenik B."/>
            <person name="Grimwood J."/>
            <person name="Aerts A."/>
            <person name="Rouze P."/>
            <person name="Salamov A."/>
            <person name="Putnam N."/>
            <person name="Dupont C."/>
            <person name="Jorgensen R."/>
            <person name="Derelle E."/>
            <person name="Rombauts S."/>
            <person name="Zhou K."/>
            <person name="Otillar R."/>
            <person name="Merchant S.S."/>
            <person name="Podell S."/>
            <person name="Gaasterland T."/>
            <person name="Napoli C."/>
            <person name="Gendler K."/>
            <person name="Manuell A."/>
            <person name="Tai V."/>
            <person name="Vallon O."/>
            <person name="Piganeau G."/>
            <person name="Jancek S."/>
            <person name="Heijde M."/>
            <person name="Jabbari K."/>
            <person name="Bowler C."/>
            <person name="Lohr M."/>
            <person name="Robbens S."/>
            <person name="Werner G."/>
            <person name="Dubchak I."/>
            <person name="Pazour G.J."/>
            <person name="Ren Q."/>
            <person name="Paulsen I."/>
            <person name="Delwiche C."/>
            <person name="Schmutz J."/>
            <person name="Rokhsar D."/>
            <person name="Van de Peer Y."/>
            <person name="Moreau H."/>
            <person name="Grigoriev I.V."/>
        </authorList>
    </citation>
    <scope>NUCLEOTIDE SEQUENCE [LARGE SCALE GENOMIC DNA]</scope>
    <source>
        <strain evidence="6 7">CCE9901</strain>
    </source>
</reference>
<evidence type="ECO:0000256" key="1">
    <source>
        <dbReference type="ARBA" id="ARBA00007812"/>
    </source>
</evidence>
<evidence type="ECO:0000259" key="5">
    <source>
        <dbReference type="PROSITE" id="PS50075"/>
    </source>
</evidence>
<evidence type="ECO:0000256" key="4">
    <source>
        <dbReference type="ARBA" id="ARBA00023052"/>
    </source>
</evidence>
<protein>
    <recommendedName>
        <fullName evidence="5">Carrier domain-containing protein</fullName>
    </recommendedName>
</protein>
<dbReference type="RefSeq" id="XP_001422500.1">
    <property type="nucleotide sequence ID" value="XM_001422463.1"/>
</dbReference>
<dbReference type="SMART" id="SM00823">
    <property type="entry name" value="PKS_PP"/>
    <property type="match status" value="1"/>
</dbReference>
<dbReference type="CDD" id="cd02002">
    <property type="entry name" value="TPP_BFDC"/>
    <property type="match status" value="1"/>
</dbReference>
<comment type="similarity">
    <text evidence="1">Belongs to the TPP enzyme family.</text>
</comment>
<dbReference type="Pfam" id="PF00550">
    <property type="entry name" value="PP-binding"/>
    <property type="match status" value="1"/>
</dbReference>
<dbReference type="PANTHER" id="PTHR18968">
    <property type="entry name" value="THIAMINE PYROPHOSPHATE ENZYMES"/>
    <property type="match status" value="1"/>
</dbReference>
<dbReference type="GO" id="GO:0000287">
    <property type="term" value="F:magnesium ion binding"/>
    <property type="evidence" value="ECO:0007669"/>
    <property type="project" value="InterPro"/>
</dbReference>
<dbReference type="OMA" id="DFRHEEP"/>
<dbReference type="PROSITE" id="PS50075">
    <property type="entry name" value="CARRIER"/>
    <property type="match status" value="1"/>
</dbReference>
<evidence type="ECO:0000313" key="7">
    <source>
        <dbReference type="Proteomes" id="UP000001568"/>
    </source>
</evidence>
<dbReference type="AlphaFoldDB" id="A4SAU4"/>
<dbReference type="Proteomes" id="UP000001568">
    <property type="component" value="Chromosome 20"/>
</dbReference>
<dbReference type="GO" id="GO:0050660">
    <property type="term" value="F:flavin adenine dinucleotide binding"/>
    <property type="evidence" value="ECO:0007669"/>
    <property type="project" value="TreeGrafter"/>
</dbReference>